<reference evidence="1" key="1">
    <citation type="journal article" date="2021" name="New Phytol.">
        <title>Evolutionary innovations through gain and loss of genes in the ectomycorrhizal Boletales.</title>
        <authorList>
            <person name="Wu G."/>
            <person name="Miyauchi S."/>
            <person name="Morin E."/>
            <person name="Kuo A."/>
            <person name="Drula E."/>
            <person name="Varga T."/>
            <person name="Kohler A."/>
            <person name="Feng B."/>
            <person name="Cao Y."/>
            <person name="Lipzen A."/>
            <person name="Daum C."/>
            <person name="Hundley H."/>
            <person name="Pangilinan J."/>
            <person name="Johnson J."/>
            <person name="Barry K."/>
            <person name="LaButti K."/>
            <person name="Ng V."/>
            <person name="Ahrendt S."/>
            <person name="Min B."/>
            <person name="Choi I.G."/>
            <person name="Park H."/>
            <person name="Plett J.M."/>
            <person name="Magnuson J."/>
            <person name="Spatafora J.W."/>
            <person name="Nagy L.G."/>
            <person name="Henrissat B."/>
            <person name="Grigoriev I.V."/>
            <person name="Yang Z.L."/>
            <person name="Xu J."/>
            <person name="Martin F.M."/>
        </authorList>
    </citation>
    <scope>NUCLEOTIDE SEQUENCE</scope>
    <source>
        <strain evidence="1">KUC20120723A-06</strain>
    </source>
</reference>
<accession>A0ACB8BCP6</accession>
<evidence type="ECO:0000313" key="2">
    <source>
        <dbReference type="Proteomes" id="UP000790709"/>
    </source>
</evidence>
<dbReference type="EMBL" id="MU266465">
    <property type="protein sequence ID" value="KAH7923013.1"/>
    <property type="molecule type" value="Genomic_DNA"/>
</dbReference>
<name>A0ACB8BCP6_9AGAM</name>
<keyword evidence="2" id="KW-1185">Reference proteome</keyword>
<sequence>MGNTEKVGSPPRDRSFINDSFILAVALITVATRYRRRRHFAGAATVAAVRCGTGSRLRAPGRTSAEHKVVPGSGRHFSAALVCGHAQRGRSSLLMKAQGNYKPRWWDTNTCIGGRV</sequence>
<evidence type="ECO:0000313" key="1">
    <source>
        <dbReference type="EMBL" id="KAH7923013.1"/>
    </source>
</evidence>
<proteinExistence type="predicted"/>
<gene>
    <name evidence="1" type="ORF">BV22DRAFT_614031</name>
</gene>
<protein>
    <submittedName>
        <fullName evidence="1">Uncharacterized protein</fullName>
    </submittedName>
</protein>
<comment type="caution">
    <text evidence="1">The sequence shown here is derived from an EMBL/GenBank/DDBJ whole genome shotgun (WGS) entry which is preliminary data.</text>
</comment>
<dbReference type="Proteomes" id="UP000790709">
    <property type="component" value="Unassembled WGS sequence"/>
</dbReference>
<organism evidence="1 2">
    <name type="scientific">Leucogyrophana mollusca</name>
    <dbReference type="NCBI Taxonomy" id="85980"/>
    <lineage>
        <taxon>Eukaryota</taxon>
        <taxon>Fungi</taxon>
        <taxon>Dikarya</taxon>
        <taxon>Basidiomycota</taxon>
        <taxon>Agaricomycotina</taxon>
        <taxon>Agaricomycetes</taxon>
        <taxon>Agaricomycetidae</taxon>
        <taxon>Boletales</taxon>
        <taxon>Boletales incertae sedis</taxon>
        <taxon>Leucogyrophana</taxon>
    </lineage>
</organism>